<name>A0A1M5P9T0_9GAMM</name>
<accession>A0A1M5P9T0</accession>
<keyword evidence="1" id="KW-0812">Transmembrane</keyword>
<dbReference type="EMBL" id="FQWZ01000004">
    <property type="protein sequence ID" value="SHG98581.1"/>
    <property type="molecule type" value="Genomic_DNA"/>
</dbReference>
<keyword evidence="1" id="KW-1133">Transmembrane helix</keyword>
<dbReference type="OrthoDB" id="7199749at2"/>
<organism evidence="2 3">
    <name type="scientific">Hydrocarboniphaga daqingensis</name>
    <dbReference type="NCBI Taxonomy" id="490188"/>
    <lineage>
        <taxon>Bacteria</taxon>
        <taxon>Pseudomonadati</taxon>
        <taxon>Pseudomonadota</taxon>
        <taxon>Gammaproteobacteria</taxon>
        <taxon>Nevskiales</taxon>
        <taxon>Nevskiaceae</taxon>
        <taxon>Hydrocarboniphaga</taxon>
    </lineage>
</organism>
<keyword evidence="3" id="KW-1185">Reference proteome</keyword>
<dbReference type="STRING" id="490188.SAMN04488068_2112"/>
<proteinExistence type="predicted"/>
<keyword evidence="1" id="KW-0472">Membrane</keyword>
<gene>
    <name evidence="2" type="ORF">SAMN04488068_2112</name>
</gene>
<dbReference type="AlphaFoldDB" id="A0A1M5P9T0"/>
<evidence type="ECO:0000313" key="3">
    <source>
        <dbReference type="Proteomes" id="UP000199758"/>
    </source>
</evidence>
<feature type="transmembrane region" description="Helical" evidence="1">
    <location>
        <begin position="45"/>
        <end position="65"/>
    </location>
</feature>
<evidence type="ECO:0000313" key="2">
    <source>
        <dbReference type="EMBL" id="SHG98581.1"/>
    </source>
</evidence>
<sequence>MSSLISAITMPAMTPLTIAALALVAVASLYAMLRTAMQRTHSGASRALSAALQLGAALAFALMLAPPLSTLRMDAITVLTPGASDAQLDALPRTQSLIVLPGSERVGLPSGAEYAPDLATALRRHRSAQRIDVVGAGLPPRDLDATRGRSLHFDAAPPFGITALDAAPRARAGTQWRLRGRVAPGVRQVLLRDPAGQIVDRATPAADGGFVVSTAARAPGLATFMLQAADSEQTVVDRVSVAVVIESGAALTLRIRAAGPDPDQKYWRRWARDAGATVGATVGLSDQIALRDGDAALDAATLAGTDLLLLDERSWAQLSSDEQASVLTAVEQGMGLLLRVTGAVDDGVAAQWRALGLPLEPQPQLRSVALDQTLGLREPLPLTAAPASLADGASAWLRSDAGETLAAWTARGAGRIGAWLLIDSYRLGLQGEGGHYAALWSDAVATLARPQVQPTPPPLPMRAWVDERSQLCDLPEDALLLDPQRQPLPLLIVQGCAALWPAQPGWYALKLGGRDWPFPVLAADDGRGLRAARDAEATRALAAGEGDPGPSAGADAPAEAPIKLPLPRWPFAATWLLLTALLWWRERRDLQAG</sequence>
<evidence type="ECO:0008006" key="4">
    <source>
        <dbReference type="Google" id="ProtNLM"/>
    </source>
</evidence>
<evidence type="ECO:0000256" key="1">
    <source>
        <dbReference type="SAM" id="Phobius"/>
    </source>
</evidence>
<reference evidence="2 3" key="1">
    <citation type="submission" date="2016-11" db="EMBL/GenBank/DDBJ databases">
        <authorList>
            <person name="Jaros S."/>
            <person name="Januszkiewicz K."/>
            <person name="Wedrychowicz H."/>
        </authorList>
    </citation>
    <scope>NUCLEOTIDE SEQUENCE [LARGE SCALE GENOMIC DNA]</scope>
    <source>
        <strain evidence="2 3">CGMCC 1.7049</strain>
    </source>
</reference>
<protein>
    <recommendedName>
        <fullName evidence="4">Carboxypeptidase regulatory-like domain-containing protein</fullName>
    </recommendedName>
</protein>
<dbReference type="Proteomes" id="UP000199758">
    <property type="component" value="Unassembled WGS sequence"/>
</dbReference>
<dbReference type="RefSeq" id="WP_139250234.1">
    <property type="nucleotide sequence ID" value="NZ_FQWZ01000004.1"/>
</dbReference>
<feature type="transmembrane region" description="Helical" evidence="1">
    <location>
        <begin position="12"/>
        <end position="33"/>
    </location>
</feature>